<dbReference type="InterPro" id="IPR029063">
    <property type="entry name" value="SAM-dependent_MTases_sf"/>
</dbReference>
<dbReference type="Pfam" id="PF05175">
    <property type="entry name" value="MTS"/>
    <property type="match status" value="1"/>
</dbReference>
<organism evidence="8">
    <name type="scientific">Gulosibacter sediminis</name>
    <dbReference type="NCBI Taxonomy" id="1729695"/>
    <lineage>
        <taxon>Bacteria</taxon>
        <taxon>Bacillati</taxon>
        <taxon>Actinomycetota</taxon>
        <taxon>Actinomycetes</taxon>
        <taxon>Micrococcales</taxon>
        <taxon>Microbacteriaceae</taxon>
        <taxon>Gulosibacter</taxon>
    </lineage>
</organism>
<evidence type="ECO:0000313" key="8">
    <source>
        <dbReference type="EMBL" id="UQN15911.1"/>
    </source>
</evidence>
<gene>
    <name evidence="8" type="primary">prmC</name>
    <name evidence="8" type="ORF">M3M28_05540</name>
</gene>
<keyword evidence="3 8" id="KW-0808">Transferase</keyword>
<keyword evidence="2 8" id="KW-0489">Methyltransferase</keyword>
<dbReference type="InterPro" id="IPR050320">
    <property type="entry name" value="N5-glutamine_MTase"/>
</dbReference>
<dbReference type="CDD" id="cd02440">
    <property type="entry name" value="AdoMet_MTases"/>
    <property type="match status" value="1"/>
</dbReference>
<feature type="domain" description="Methyltransferase small" evidence="6">
    <location>
        <begin position="95"/>
        <end position="191"/>
    </location>
</feature>
<dbReference type="GO" id="GO:0032259">
    <property type="term" value="P:methylation"/>
    <property type="evidence" value="ECO:0007669"/>
    <property type="project" value="UniProtKB-KW"/>
</dbReference>
<dbReference type="InterPro" id="IPR040758">
    <property type="entry name" value="PrmC_N"/>
</dbReference>
<evidence type="ECO:0000256" key="2">
    <source>
        <dbReference type="ARBA" id="ARBA00022603"/>
    </source>
</evidence>
<dbReference type="PANTHER" id="PTHR18895:SF74">
    <property type="entry name" value="MTRF1L RELEASE FACTOR GLUTAMINE METHYLTRANSFERASE"/>
    <property type="match status" value="1"/>
</dbReference>
<dbReference type="InterPro" id="IPR019874">
    <property type="entry name" value="RF_methyltr_PrmC"/>
</dbReference>
<dbReference type="SUPFAM" id="SSF53335">
    <property type="entry name" value="S-adenosyl-L-methionine-dependent methyltransferases"/>
    <property type="match status" value="1"/>
</dbReference>
<dbReference type="EMBL" id="CP097160">
    <property type="protein sequence ID" value="UQN15911.1"/>
    <property type="molecule type" value="Genomic_DNA"/>
</dbReference>
<dbReference type="GO" id="GO:0102559">
    <property type="term" value="F:peptide chain release factor N(5)-glutamine methyltransferase activity"/>
    <property type="evidence" value="ECO:0007669"/>
    <property type="project" value="UniProtKB-EC"/>
</dbReference>
<dbReference type="EC" id="2.1.1.297" evidence="1"/>
<evidence type="ECO:0000256" key="4">
    <source>
        <dbReference type="ARBA" id="ARBA00022691"/>
    </source>
</evidence>
<dbReference type="NCBIfam" id="TIGR03534">
    <property type="entry name" value="RF_mod_PrmC"/>
    <property type="match status" value="1"/>
</dbReference>
<dbReference type="Gene3D" id="3.40.50.150">
    <property type="entry name" value="Vaccinia Virus protein VP39"/>
    <property type="match status" value="1"/>
</dbReference>
<accession>A0ABY4N2P8</accession>
<evidence type="ECO:0000256" key="5">
    <source>
        <dbReference type="ARBA" id="ARBA00048391"/>
    </source>
</evidence>
<reference evidence="8" key="1">
    <citation type="submission" date="2022-05" db="EMBL/GenBank/DDBJ databases">
        <title>Complete genome sequence of toluene-degrading Gulosibacter sediminis strain ACHW.36C.</title>
        <authorList>
            <person name="Wai A.C."/>
            <person name="Lai G.K."/>
            <person name="Griffin S.D."/>
            <person name="Leung F.C."/>
        </authorList>
    </citation>
    <scope>NUCLEOTIDE SEQUENCE [LARGE SCALE GENOMIC DNA]</scope>
    <source>
        <strain evidence="8">ACHW.36C</strain>
    </source>
</reference>
<name>A0ABY4N2P8_9MICO</name>
<keyword evidence="4" id="KW-0949">S-adenosyl-L-methionine</keyword>
<dbReference type="InterPro" id="IPR007848">
    <property type="entry name" value="Small_mtfrase_dom"/>
</dbReference>
<dbReference type="NCBIfam" id="TIGR00536">
    <property type="entry name" value="hemK_fam"/>
    <property type="match status" value="1"/>
</dbReference>
<sequence length="279" mass="30282">MDELLASVARRLTRSQLTARDAALLVAAGLGRSLGDVELARLLGKCVDASEAQRILSLAERRARREPLQHLVGSAPFLELELAVGPGVFVPRPETEVLVERAAEELEGAPAGPVADLGSGSGAIAIALALRVPERAVYAFEASPYTWPWLRRNIVALAPGIAPRFGDWRASLDRIDGDFAALVSNPPYVPAREIPRDPEVRLFDPETALFSGSDGLDEIRRIAEVAAVRLRPGGFVAVEHTEDQGAAIRQLFETRGLVDAHTIQDLAERDRHTFARRPD</sequence>
<comment type="catalytic activity">
    <reaction evidence="5">
        <text>L-glutaminyl-[peptide chain release factor] + S-adenosyl-L-methionine = N(5)-methyl-L-glutaminyl-[peptide chain release factor] + S-adenosyl-L-homocysteine + H(+)</text>
        <dbReference type="Rhea" id="RHEA:42896"/>
        <dbReference type="Rhea" id="RHEA-COMP:10271"/>
        <dbReference type="Rhea" id="RHEA-COMP:10272"/>
        <dbReference type="ChEBI" id="CHEBI:15378"/>
        <dbReference type="ChEBI" id="CHEBI:30011"/>
        <dbReference type="ChEBI" id="CHEBI:57856"/>
        <dbReference type="ChEBI" id="CHEBI:59789"/>
        <dbReference type="ChEBI" id="CHEBI:61891"/>
        <dbReference type="EC" id="2.1.1.297"/>
    </reaction>
</comment>
<dbReference type="InterPro" id="IPR004556">
    <property type="entry name" value="HemK-like"/>
</dbReference>
<evidence type="ECO:0000256" key="1">
    <source>
        <dbReference type="ARBA" id="ARBA00012771"/>
    </source>
</evidence>
<feature type="domain" description="Release factor glutamine methyltransferase N-terminal" evidence="7">
    <location>
        <begin position="3"/>
        <end position="73"/>
    </location>
</feature>
<proteinExistence type="predicted"/>
<dbReference type="PANTHER" id="PTHR18895">
    <property type="entry name" value="HEMK METHYLTRANSFERASE"/>
    <property type="match status" value="1"/>
</dbReference>
<dbReference type="Pfam" id="PF17827">
    <property type="entry name" value="PrmC_N"/>
    <property type="match status" value="1"/>
</dbReference>
<dbReference type="Gene3D" id="1.10.8.10">
    <property type="entry name" value="DNA helicase RuvA subunit, C-terminal domain"/>
    <property type="match status" value="1"/>
</dbReference>
<protein>
    <recommendedName>
        <fullName evidence="1">peptide chain release factor N(5)-glutamine methyltransferase</fullName>
        <ecNumber evidence="1">2.1.1.297</ecNumber>
    </recommendedName>
</protein>
<evidence type="ECO:0000259" key="6">
    <source>
        <dbReference type="Pfam" id="PF05175"/>
    </source>
</evidence>
<evidence type="ECO:0000259" key="7">
    <source>
        <dbReference type="Pfam" id="PF17827"/>
    </source>
</evidence>
<dbReference type="PROSITE" id="PS00092">
    <property type="entry name" value="N6_MTASE"/>
    <property type="match status" value="1"/>
</dbReference>
<dbReference type="InterPro" id="IPR002052">
    <property type="entry name" value="DNA_methylase_N6_adenine_CS"/>
</dbReference>
<evidence type="ECO:0000256" key="3">
    <source>
        <dbReference type="ARBA" id="ARBA00022679"/>
    </source>
</evidence>